<proteinExistence type="predicted"/>
<feature type="compositionally biased region" description="Low complexity" evidence="1">
    <location>
        <begin position="234"/>
        <end position="245"/>
    </location>
</feature>
<dbReference type="AlphaFoldDB" id="A0A6G0P329"/>
<evidence type="ECO:0000256" key="1">
    <source>
        <dbReference type="SAM" id="MobiDB-lite"/>
    </source>
</evidence>
<accession>A0A6G0P329</accession>
<evidence type="ECO:0000259" key="2">
    <source>
        <dbReference type="Pfam" id="PF20681"/>
    </source>
</evidence>
<feature type="compositionally biased region" description="Basic and acidic residues" evidence="1">
    <location>
        <begin position="306"/>
        <end position="319"/>
    </location>
</feature>
<dbReference type="InterPro" id="IPR049203">
    <property type="entry name" value="DUF6818"/>
</dbReference>
<dbReference type="EMBL" id="QXGC01000483">
    <property type="protein sequence ID" value="KAE9233274.1"/>
    <property type="molecule type" value="Genomic_DNA"/>
</dbReference>
<feature type="region of interest" description="Disordered" evidence="1">
    <location>
        <begin position="460"/>
        <end position="499"/>
    </location>
</feature>
<comment type="caution">
    <text evidence="3">The sequence shown here is derived from an EMBL/GenBank/DDBJ whole genome shotgun (WGS) entry which is preliminary data.</text>
</comment>
<feature type="compositionally biased region" description="Polar residues" evidence="1">
    <location>
        <begin position="360"/>
        <end position="370"/>
    </location>
</feature>
<evidence type="ECO:0000313" key="4">
    <source>
        <dbReference type="Proteomes" id="UP000476176"/>
    </source>
</evidence>
<feature type="compositionally biased region" description="Basic and acidic residues" evidence="1">
    <location>
        <begin position="408"/>
        <end position="447"/>
    </location>
</feature>
<dbReference type="Pfam" id="PF20681">
    <property type="entry name" value="DUF6818"/>
    <property type="match status" value="1"/>
</dbReference>
<gene>
    <name evidence="3" type="ORF">PF004_g9704</name>
</gene>
<reference evidence="3 4" key="1">
    <citation type="submission" date="2018-09" db="EMBL/GenBank/DDBJ databases">
        <title>Genomic investigation of the strawberry pathogen Phytophthora fragariae indicates pathogenicity is determined by transcriptional variation in three key races.</title>
        <authorList>
            <person name="Adams T.M."/>
            <person name="Armitage A.D."/>
            <person name="Sobczyk M.K."/>
            <person name="Bates H.J."/>
            <person name="Dunwell J.M."/>
            <person name="Nellist C.F."/>
            <person name="Harrison R.J."/>
        </authorList>
    </citation>
    <scope>NUCLEOTIDE SEQUENCE [LARGE SCALE GENOMIC DNA]</scope>
    <source>
        <strain evidence="3 4">BC-23</strain>
    </source>
</reference>
<feature type="compositionally biased region" description="Basic and acidic residues" evidence="1">
    <location>
        <begin position="336"/>
        <end position="346"/>
    </location>
</feature>
<feature type="domain" description="DUF6818" evidence="2">
    <location>
        <begin position="30"/>
        <end position="114"/>
    </location>
</feature>
<feature type="compositionally biased region" description="Basic and acidic residues" evidence="1">
    <location>
        <begin position="378"/>
        <end position="392"/>
    </location>
</feature>
<dbReference type="PANTHER" id="PTHR34409:SF1">
    <property type="entry name" value="MYB-LIKE DOMAIN-CONTAINING PROTEIN"/>
    <property type="match status" value="1"/>
</dbReference>
<evidence type="ECO:0000313" key="3">
    <source>
        <dbReference type="EMBL" id="KAE9233274.1"/>
    </source>
</evidence>
<feature type="compositionally biased region" description="Low complexity" evidence="1">
    <location>
        <begin position="258"/>
        <end position="275"/>
    </location>
</feature>
<dbReference type="PANTHER" id="PTHR34409">
    <property type="entry name" value="SET DOMAIN-CONTAINING PROTEIN"/>
    <property type="match status" value="1"/>
</dbReference>
<protein>
    <recommendedName>
        <fullName evidence="2">DUF6818 domain-containing protein</fullName>
    </recommendedName>
</protein>
<sequence length="518" mass="57122">MVQRGRRAGYHNYSMKEQMLLCTVAAERKPLGPNMWEEVALEYNSRKSRSWLERDFDSLRRKFRNLYGKPKPTGNNDGLPPKLRPIALAHEVQHAIEMKAGAHTSHDGFDRGQDDAYLLRDVADVLNEDVGGVEDQVSALNEDEPDMSDPLSDGEREDEEDSQVEVVDFRKRAGGEVDADGSSTVAPIVTGAVVTRRGTFDASLADEVWSEDDGEDEVRQRDDTTLTSPEDGSADGSAAASGDAGPPCTADSEDGDLTQQQATSTPPSTSGSKTKAVGRPRGGGKSPATAARATYASPGGAPLARDPSRALDDAIEMARNKKKSTASNRLGGCDLRVMRDNLDELTTRPPSASGKRDAPESSSSGATYASNKRVGAKTRLEELRKEMDEATDKQSAAGADMLQVLVFMREDADRRAETEDRRRREDREAAAAAEKRERRERDALRREEAVAAEARRYQEAEANRLLREEQGRKEAELATESRRRYEERTERDRAEARERHDQMMLLIATMQRGGPQVL</sequence>
<name>A0A6G0P329_9STRA</name>
<organism evidence="3 4">
    <name type="scientific">Phytophthora fragariae</name>
    <dbReference type="NCBI Taxonomy" id="53985"/>
    <lineage>
        <taxon>Eukaryota</taxon>
        <taxon>Sar</taxon>
        <taxon>Stramenopiles</taxon>
        <taxon>Oomycota</taxon>
        <taxon>Peronosporomycetes</taxon>
        <taxon>Peronosporales</taxon>
        <taxon>Peronosporaceae</taxon>
        <taxon>Phytophthora</taxon>
    </lineage>
</organism>
<feature type="region of interest" description="Disordered" evidence="1">
    <location>
        <begin position="135"/>
        <end position="447"/>
    </location>
</feature>
<dbReference type="Proteomes" id="UP000476176">
    <property type="component" value="Unassembled WGS sequence"/>
</dbReference>